<evidence type="ECO:0008006" key="4">
    <source>
        <dbReference type="Google" id="ProtNLM"/>
    </source>
</evidence>
<keyword evidence="1" id="KW-0472">Membrane</keyword>
<dbReference type="Proteomes" id="UP000070659">
    <property type="component" value="Unassembled WGS sequence"/>
</dbReference>
<reference evidence="2 3" key="1">
    <citation type="submission" date="2015-02" db="EMBL/GenBank/DDBJ databases">
        <title>Physiological reanalysis, assessment of diazotrophy, and genome sequences of multiple isolates of Streptomyces thermoautotrophicus.</title>
        <authorList>
            <person name="MacKellar D.C."/>
            <person name="Lieber L."/>
            <person name="Norman J."/>
            <person name="Bolger A."/>
            <person name="Tobin C."/>
            <person name="Murray J.W."/>
            <person name="Prell J."/>
        </authorList>
    </citation>
    <scope>NUCLEOTIDE SEQUENCE [LARGE SCALE GENOMIC DNA]</scope>
    <source>
        <strain evidence="2 3">UBT1</strain>
    </source>
</reference>
<protein>
    <recommendedName>
        <fullName evidence="4">DUF4386 family protein</fullName>
    </recommendedName>
</protein>
<dbReference type="PATRIC" id="fig|1469144.8.peg.4521"/>
<organism evidence="2 3">
    <name type="scientific">Carbonactinospora thermoautotrophica</name>
    <dbReference type="NCBI Taxonomy" id="1469144"/>
    <lineage>
        <taxon>Bacteria</taxon>
        <taxon>Bacillati</taxon>
        <taxon>Actinomycetota</taxon>
        <taxon>Actinomycetes</taxon>
        <taxon>Kitasatosporales</taxon>
        <taxon>Carbonactinosporaceae</taxon>
        <taxon>Carbonactinospora</taxon>
    </lineage>
</organism>
<proteinExistence type="predicted"/>
<gene>
    <name evidence="2" type="ORF">TH66_04500</name>
</gene>
<keyword evidence="1" id="KW-0812">Transmembrane</keyword>
<accession>A0A132N4K7</accession>
<feature type="transmembrane region" description="Helical" evidence="1">
    <location>
        <begin position="129"/>
        <end position="152"/>
    </location>
</feature>
<evidence type="ECO:0000313" key="2">
    <source>
        <dbReference type="EMBL" id="KWX05023.1"/>
    </source>
</evidence>
<feature type="transmembrane region" description="Helical" evidence="1">
    <location>
        <begin position="54"/>
        <end position="83"/>
    </location>
</feature>
<keyword evidence="1" id="KW-1133">Transmembrane helix</keyword>
<evidence type="ECO:0000256" key="1">
    <source>
        <dbReference type="SAM" id="Phobius"/>
    </source>
</evidence>
<comment type="caution">
    <text evidence="2">The sequence shown here is derived from an EMBL/GenBank/DDBJ whole genome shotgun (WGS) entry which is preliminary data.</text>
</comment>
<name>A0A132N4K7_9ACTN</name>
<feature type="transmembrane region" description="Helical" evidence="1">
    <location>
        <begin position="158"/>
        <end position="177"/>
    </location>
</feature>
<dbReference type="EMBL" id="JYIJ01000013">
    <property type="protein sequence ID" value="KWX05023.1"/>
    <property type="molecule type" value="Genomic_DNA"/>
</dbReference>
<evidence type="ECO:0000313" key="3">
    <source>
        <dbReference type="Proteomes" id="UP000070659"/>
    </source>
</evidence>
<feature type="transmembrane region" description="Helical" evidence="1">
    <location>
        <begin position="103"/>
        <end position="122"/>
    </location>
</feature>
<feature type="transmembrane region" description="Helical" evidence="1">
    <location>
        <begin position="20"/>
        <end position="42"/>
    </location>
</feature>
<dbReference type="AlphaFoldDB" id="A0A132N4K7"/>
<sequence>MHSPGAQVLAGYAGHEAVATIQRLLTAGAAGVLLALVALALAGRARLAGASRPAWWVTVAGLGAAALSLAQCLLGVYLTRWVVPDRRADVAGVLFEAINRLDGVKMFLLAALALAGTALAWRARVLPRWLGYAGVALAAALLVSGFGYLLLIGAAAQAAYLSLPLLILWVAGTGIALSRSER</sequence>